<evidence type="ECO:0000259" key="1">
    <source>
        <dbReference type="PROSITE" id="PS51698"/>
    </source>
</evidence>
<gene>
    <name evidence="2" type="ORF">IV203_009726</name>
</gene>
<dbReference type="PANTHER" id="PTHR45958:SF18">
    <property type="entry name" value="U-BOX DOMAIN-CONTAINING PROTEIN"/>
    <property type="match status" value="1"/>
</dbReference>
<proteinExistence type="predicted"/>
<reference evidence="2" key="1">
    <citation type="journal article" date="2021" name="Sci. Rep.">
        <title>Diploid genomic architecture of Nitzschia inconspicua, an elite biomass production diatom.</title>
        <authorList>
            <person name="Oliver A."/>
            <person name="Podell S."/>
            <person name="Pinowska A."/>
            <person name="Traller J.C."/>
            <person name="Smith S.R."/>
            <person name="McClure R."/>
            <person name="Beliaev A."/>
            <person name="Bohutskyi P."/>
            <person name="Hill E.A."/>
            <person name="Rabines A."/>
            <person name="Zheng H."/>
            <person name="Allen L.Z."/>
            <person name="Kuo A."/>
            <person name="Grigoriev I.V."/>
            <person name="Allen A.E."/>
            <person name="Hazlebeck D."/>
            <person name="Allen E.E."/>
        </authorList>
    </citation>
    <scope>NUCLEOTIDE SEQUENCE</scope>
    <source>
        <strain evidence="2">Hildebrandi</strain>
    </source>
</reference>
<dbReference type="InterPro" id="IPR003613">
    <property type="entry name" value="Ubox_domain"/>
</dbReference>
<dbReference type="InterPro" id="IPR052608">
    <property type="entry name" value="U-box_domain_protein"/>
</dbReference>
<sequence length="247" mass="28147">MTSLSNPPNEFVCDLTKTLMQEPMRSKHGHHFERQAIEEWMAMGNNFCPISGMPMNRSSLVLNKTLQWTIQRWAKQNKVCYSGSLVRTRVENGSIRRAKDGAKNSLPHRFCCPLTVQCMEDPVTTTNDDGISFERSAILFWLTENKCCPVTGKIMSKTDLIPDTKLKAAIDEWFLEASQPPSSSLPHPNKLLLFDSSDRKDGAHRQEYDIPMMYSYEKVDSFKRRFSRENVILALDEAVRCSTSSSA</sequence>
<dbReference type="Pfam" id="PF04564">
    <property type="entry name" value="U-box"/>
    <property type="match status" value="2"/>
</dbReference>
<dbReference type="AlphaFoldDB" id="A0A9K3PKQ7"/>
<dbReference type="OrthoDB" id="424220at2759"/>
<dbReference type="PROSITE" id="PS51698">
    <property type="entry name" value="U_BOX"/>
    <property type="match status" value="2"/>
</dbReference>
<feature type="domain" description="U-box" evidence="1">
    <location>
        <begin position="6"/>
        <end position="80"/>
    </location>
</feature>
<feature type="domain" description="U-box" evidence="1">
    <location>
        <begin position="105"/>
        <end position="180"/>
    </location>
</feature>
<name>A0A9K3PKQ7_9STRA</name>
<organism evidence="2 3">
    <name type="scientific">Nitzschia inconspicua</name>
    <dbReference type="NCBI Taxonomy" id="303405"/>
    <lineage>
        <taxon>Eukaryota</taxon>
        <taxon>Sar</taxon>
        <taxon>Stramenopiles</taxon>
        <taxon>Ochrophyta</taxon>
        <taxon>Bacillariophyta</taxon>
        <taxon>Bacillariophyceae</taxon>
        <taxon>Bacillariophycidae</taxon>
        <taxon>Bacillariales</taxon>
        <taxon>Bacillariaceae</taxon>
        <taxon>Nitzschia</taxon>
    </lineage>
</organism>
<accession>A0A9K3PKQ7</accession>
<protein>
    <submittedName>
        <fullName evidence="2">U-box domain containing protein</fullName>
    </submittedName>
</protein>
<evidence type="ECO:0000313" key="3">
    <source>
        <dbReference type="Proteomes" id="UP000693970"/>
    </source>
</evidence>
<dbReference type="EMBL" id="JAGRRH010000018">
    <property type="protein sequence ID" value="KAG7350366.1"/>
    <property type="molecule type" value="Genomic_DNA"/>
</dbReference>
<dbReference type="Proteomes" id="UP000693970">
    <property type="component" value="Unassembled WGS sequence"/>
</dbReference>
<comment type="caution">
    <text evidence="2">The sequence shown here is derived from an EMBL/GenBank/DDBJ whole genome shotgun (WGS) entry which is preliminary data.</text>
</comment>
<evidence type="ECO:0000313" key="2">
    <source>
        <dbReference type="EMBL" id="KAG7350366.1"/>
    </source>
</evidence>
<keyword evidence="3" id="KW-1185">Reference proteome</keyword>
<dbReference type="PANTHER" id="PTHR45958">
    <property type="entry name" value="RING-TYPE E3 UBIQUITIN TRANSFERASE"/>
    <property type="match status" value="1"/>
</dbReference>
<reference evidence="2" key="2">
    <citation type="submission" date="2021-04" db="EMBL/GenBank/DDBJ databases">
        <authorList>
            <person name="Podell S."/>
        </authorList>
    </citation>
    <scope>NUCLEOTIDE SEQUENCE</scope>
    <source>
        <strain evidence="2">Hildebrandi</strain>
    </source>
</reference>
<dbReference type="GO" id="GO:0004842">
    <property type="term" value="F:ubiquitin-protein transferase activity"/>
    <property type="evidence" value="ECO:0007669"/>
    <property type="project" value="InterPro"/>
</dbReference>
<dbReference type="CDD" id="cd16655">
    <property type="entry name" value="RING-Ubox_WDSUB1-like"/>
    <property type="match status" value="1"/>
</dbReference>
<dbReference type="GO" id="GO:0016567">
    <property type="term" value="P:protein ubiquitination"/>
    <property type="evidence" value="ECO:0007669"/>
    <property type="project" value="InterPro"/>
</dbReference>
<dbReference type="SMART" id="SM00504">
    <property type="entry name" value="Ubox"/>
    <property type="match status" value="2"/>
</dbReference>